<dbReference type="GO" id="GO:0006355">
    <property type="term" value="P:regulation of DNA-templated transcription"/>
    <property type="evidence" value="ECO:0007669"/>
    <property type="project" value="UniProtKB-UniRule"/>
</dbReference>
<evidence type="ECO:0000313" key="4">
    <source>
        <dbReference type="EMBL" id="NBI33521.1"/>
    </source>
</evidence>
<feature type="binding site" evidence="2">
    <location>
        <position position="106"/>
    </location>
    <ligand>
        <name>biotin</name>
        <dbReference type="ChEBI" id="CHEBI:57586"/>
    </ligand>
</feature>
<evidence type="ECO:0000256" key="2">
    <source>
        <dbReference type="HAMAP-Rule" id="MF_00978"/>
    </source>
</evidence>
<keyword evidence="2" id="KW-0678">Repressor</keyword>
<feature type="binding site" evidence="2">
    <location>
        <begin position="82"/>
        <end position="84"/>
    </location>
    <ligand>
        <name>biotin</name>
        <dbReference type="ChEBI" id="CHEBI:57586"/>
    </ligand>
</feature>
<dbReference type="CDD" id="cd16442">
    <property type="entry name" value="BPL"/>
    <property type="match status" value="1"/>
</dbReference>
<sequence>MLEEQQGSFVSGELLANQLSISRNAVWKAAQALRNQGYDIRAVTNRGYQLVRSGSTVSAEDVVRRLPRNLPLDVVVIPRVKSTNSEAHRLAQGGAAEGTVVIAGEQTAGRGRHGRSFFSPSGTGLYLSVVLRPALEADQAQALTTMGAVACAAAIEELTGREASIKWVNDVFCDGRKVGGILTEASMDIESGRFDYVVLGVGVNVCRPRDGFPAELEAVAGFVSGEDIRAELAAAFLRTFWKLYRQLPACAHYQEYRKRCFVLGQSVVVSREGRRIRGRAIDITPAFELVVGLPDGAQVAYRYGEVV</sequence>
<dbReference type="EC" id="6.3.4.15" evidence="2"/>
<keyword evidence="2" id="KW-0238">DNA-binding</keyword>
<dbReference type="PROSITE" id="PS51733">
    <property type="entry name" value="BPL_LPL_CATALYTIC"/>
    <property type="match status" value="1"/>
</dbReference>
<dbReference type="Pfam" id="PF03099">
    <property type="entry name" value="BPL_LplA_LipB"/>
    <property type="match status" value="1"/>
</dbReference>
<dbReference type="InterPro" id="IPR036390">
    <property type="entry name" value="WH_DNA-bd_sf"/>
</dbReference>
<feature type="domain" description="BPL/LPL catalytic" evidence="3">
    <location>
        <begin position="58"/>
        <end position="248"/>
    </location>
</feature>
<comment type="caution">
    <text evidence="4">The sequence shown here is derived from an EMBL/GenBank/DDBJ whole genome shotgun (WGS) entry which is preliminary data.</text>
</comment>
<keyword evidence="1 2" id="KW-0436">Ligase</keyword>
<keyword evidence="2" id="KW-0067">ATP-binding</keyword>
<feature type="binding site" evidence="2">
    <location>
        <begin position="110"/>
        <end position="112"/>
    </location>
    <ligand>
        <name>biotin</name>
        <dbReference type="ChEBI" id="CHEBI:57586"/>
    </ligand>
</feature>
<keyword evidence="2" id="KW-0805">Transcription regulation</keyword>
<reference evidence="4" key="1">
    <citation type="submission" date="2018-08" db="EMBL/GenBank/DDBJ databases">
        <title>Murine metabolic-syndrome-specific gut microbial biobank.</title>
        <authorList>
            <person name="Liu C."/>
        </authorList>
    </citation>
    <scope>NUCLEOTIDE SEQUENCE [LARGE SCALE GENOMIC DNA]</scope>
    <source>
        <strain evidence="4">Z82</strain>
    </source>
</reference>
<evidence type="ECO:0000259" key="3">
    <source>
        <dbReference type="PROSITE" id="PS51733"/>
    </source>
</evidence>
<dbReference type="Gene3D" id="2.30.30.100">
    <property type="match status" value="1"/>
</dbReference>
<dbReference type="NCBIfam" id="TIGR00121">
    <property type="entry name" value="birA_ligase"/>
    <property type="match status" value="1"/>
</dbReference>
<dbReference type="Gene3D" id="1.10.10.10">
    <property type="entry name" value="Winged helix-like DNA-binding domain superfamily/Winged helix DNA-binding domain"/>
    <property type="match status" value="1"/>
</dbReference>
<dbReference type="GO" id="GO:0004077">
    <property type="term" value="F:biotin--[biotin carboxyl-carrier protein] ligase activity"/>
    <property type="evidence" value="ECO:0007669"/>
    <property type="project" value="UniProtKB-UniRule"/>
</dbReference>
<dbReference type="HAMAP" id="MF_00978">
    <property type="entry name" value="Bifunct_BirA"/>
    <property type="match status" value="1"/>
</dbReference>
<name>A0A7C9JCB3_9BACT</name>
<dbReference type="Pfam" id="PF08279">
    <property type="entry name" value="HTH_11"/>
    <property type="match status" value="1"/>
</dbReference>
<comment type="catalytic activity">
    <reaction evidence="2">
        <text>biotin + L-lysyl-[protein] + ATP = N(6)-biotinyl-L-lysyl-[protein] + AMP + diphosphate + H(+)</text>
        <dbReference type="Rhea" id="RHEA:11756"/>
        <dbReference type="Rhea" id="RHEA-COMP:9752"/>
        <dbReference type="Rhea" id="RHEA-COMP:10505"/>
        <dbReference type="ChEBI" id="CHEBI:15378"/>
        <dbReference type="ChEBI" id="CHEBI:29969"/>
        <dbReference type="ChEBI" id="CHEBI:30616"/>
        <dbReference type="ChEBI" id="CHEBI:33019"/>
        <dbReference type="ChEBI" id="CHEBI:57586"/>
        <dbReference type="ChEBI" id="CHEBI:83144"/>
        <dbReference type="ChEBI" id="CHEBI:456215"/>
        <dbReference type="EC" id="6.3.4.15"/>
    </reaction>
</comment>
<gene>
    <name evidence="2" type="primary">birA</name>
    <name evidence="4" type="ORF">D1639_00405</name>
</gene>
<dbReference type="AlphaFoldDB" id="A0A7C9JCB3"/>
<comment type="function">
    <text evidence="2">Acts both as a biotin--[acetyl-CoA-carboxylase] ligase and a repressor.</text>
</comment>
<accession>A0A7C9JCB3</accession>
<feature type="DNA-binding region" description="H-T-H motif" evidence="2">
    <location>
        <begin position="12"/>
        <end position="31"/>
    </location>
</feature>
<dbReference type="EMBL" id="QWKH01000002">
    <property type="protein sequence ID" value="NBI33521.1"/>
    <property type="molecule type" value="Genomic_DNA"/>
</dbReference>
<dbReference type="PANTHER" id="PTHR12835:SF5">
    <property type="entry name" value="BIOTIN--PROTEIN LIGASE"/>
    <property type="match status" value="1"/>
</dbReference>
<dbReference type="Gene3D" id="3.30.930.10">
    <property type="entry name" value="Bira Bifunctional Protein, Domain 2"/>
    <property type="match status" value="1"/>
</dbReference>
<protein>
    <recommendedName>
        <fullName evidence="2">Bifunctional ligase/repressor BirA</fullName>
    </recommendedName>
    <alternativeName>
        <fullName evidence="2">Biotin--[acetyl-CoA-carboxylase] ligase</fullName>
        <ecNumber evidence="2">6.3.4.15</ecNumber>
    </alternativeName>
    <alternativeName>
        <fullName evidence="2">Biotin--protein ligase</fullName>
    </alternativeName>
    <alternativeName>
        <fullName evidence="2">Biotin-[acetyl-CoA carboxylase] synthetase</fullName>
    </alternativeName>
</protein>
<keyword evidence="2" id="KW-0092">Biotin</keyword>
<dbReference type="InterPro" id="IPR004408">
    <property type="entry name" value="Biotin_CoA_COase_ligase"/>
</dbReference>
<comment type="similarity">
    <text evidence="2">Belongs to the biotin--protein ligase family.</text>
</comment>
<dbReference type="InterPro" id="IPR030855">
    <property type="entry name" value="Bifunct_BirA"/>
</dbReference>
<organism evidence="4">
    <name type="scientific">Muribaculaceae bacterium Z82</name>
    <dbReference type="NCBI Taxonomy" id="2304548"/>
    <lineage>
        <taxon>Bacteria</taxon>
        <taxon>Pseudomonadati</taxon>
        <taxon>Bacteroidota</taxon>
        <taxon>Bacteroidia</taxon>
        <taxon>Bacteroidales</taxon>
        <taxon>Muribaculaceae</taxon>
    </lineage>
</organism>
<dbReference type="PANTHER" id="PTHR12835">
    <property type="entry name" value="BIOTIN PROTEIN LIGASE"/>
    <property type="match status" value="1"/>
</dbReference>
<dbReference type="GO" id="GO:0005737">
    <property type="term" value="C:cytoplasm"/>
    <property type="evidence" value="ECO:0007669"/>
    <property type="project" value="TreeGrafter"/>
</dbReference>
<dbReference type="SUPFAM" id="SSF55681">
    <property type="entry name" value="Class II aaRS and biotin synthetases"/>
    <property type="match status" value="1"/>
</dbReference>
<dbReference type="InterPro" id="IPR045864">
    <property type="entry name" value="aa-tRNA-synth_II/BPL/LPL"/>
</dbReference>
<feature type="binding site" evidence="2">
    <location>
        <position position="177"/>
    </location>
    <ligand>
        <name>biotin</name>
        <dbReference type="ChEBI" id="CHEBI:57586"/>
    </ligand>
</feature>
<evidence type="ECO:0000256" key="1">
    <source>
        <dbReference type="ARBA" id="ARBA00022598"/>
    </source>
</evidence>
<keyword evidence="2" id="KW-0804">Transcription</keyword>
<keyword evidence="2" id="KW-0547">Nucleotide-binding</keyword>
<dbReference type="InterPro" id="IPR036388">
    <property type="entry name" value="WH-like_DNA-bd_sf"/>
</dbReference>
<dbReference type="GO" id="GO:0003677">
    <property type="term" value="F:DNA binding"/>
    <property type="evidence" value="ECO:0007669"/>
    <property type="project" value="UniProtKB-UniRule"/>
</dbReference>
<dbReference type="InterPro" id="IPR013196">
    <property type="entry name" value="HTH_11"/>
</dbReference>
<dbReference type="SUPFAM" id="SSF46785">
    <property type="entry name" value="Winged helix' DNA-binding domain"/>
    <property type="match status" value="1"/>
</dbReference>
<dbReference type="GO" id="GO:0005524">
    <property type="term" value="F:ATP binding"/>
    <property type="evidence" value="ECO:0007669"/>
    <property type="project" value="UniProtKB-UniRule"/>
</dbReference>
<proteinExistence type="inferred from homology"/>
<dbReference type="InterPro" id="IPR004143">
    <property type="entry name" value="BPL_LPL_catalytic"/>
</dbReference>